<evidence type="ECO:0000313" key="2">
    <source>
        <dbReference type="Proteomes" id="UP000036681"/>
    </source>
</evidence>
<dbReference type="AlphaFoldDB" id="A0A9J2PF46"/>
<protein>
    <submittedName>
        <fullName evidence="3">Histone deacetylase complex subunit SAP130 C-terminal domain-containing protein</fullName>
    </submittedName>
</protein>
<feature type="compositionally biased region" description="Pro residues" evidence="1">
    <location>
        <begin position="35"/>
        <end position="47"/>
    </location>
</feature>
<dbReference type="WBParaSite" id="ALUE_0000806801-mRNA-1">
    <property type="protein sequence ID" value="ALUE_0000806801-mRNA-1"/>
    <property type="gene ID" value="ALUE_0000806801"/>
</dbReference>
<dbReference type="Proteomes" id="UP000036681">
    <property type="component" value="Unplaced"/>
</dbReference>
<feature type="compositionally biased region" description="Basic residues" evidence="1">
    <location>
        <begin position="17"/>
        <end position="30"/>
    </location>
</feature>
<accession>A0A9J2PF46</accession>
<name>A0A9J2PF46_ASCLU</name>
<evidence type="ECO:0000256" key="1">
    <source>
        <dbReference type="SAM" id="MobiDB-lite"/>
    </source>
</evidence>
<evidence type="ECO:0000313" key="3">
    <source>
        <dbReference type="WBParaSite" id="ALUE_0000806801-mRNA-1"/>
    </source>
</evidence>
<proteinExistence type="predicted"/>
<feature type="region of interest" description="Disordered" evidence="1">
    <location>
        <begin position="76"/>
        <end position="104"/>
    </location>
</feature>
<keyword evidence="2" id="KW-1185">Reference proteome</keyword>
<sequence length="285" mass="32310">MKVKKKSGGCCSYSPKTPKKYHTEKRKKAKQSIPKPQPAAQPQPMVVPAPAILMPTVQSQPIQELKAEAGDVEKPILPQDKTSRTATTTTDVSTPKPVTKSMTKTAKDNDEVDVETDGTIEQPQQSFVMRKYVHEGRTIRYFDHKMSYPAEDRPESFFPPTIKKFLAYQRCMKGVPLKEQNEAEKKLVSNDEAKSVKNLEDLEGAVRTLRALIQQIKVRRVVLGVIHSNRDAYYPEHITTRRFQDRVEKLTPQLQQCADDMDSGVNQMAQLLERMIVNNEASKKS</sequence>
<organism evidence="2 3">
    <name type="scientific">Ascaris lumbricoides</name>
    <name type="common">Giant roundworm</name>
    <dbReference type="NCBI Taxonomy" id="6252"/>
    <lineage>
        <taxon>Eukaryota</taxon>
        <taxon>Metazoa</taxon>
        <taxon>Ecdysozoa</taxon>
        <taxon>Nematoda</taxon>
        <taxon>Chromadorea</taxon>
        <taxon>Rhabditida</taxon>
        <taxon>Spirurina</taxon>
        <taxon>Ascaridomorpha</taxon>
        <taxon>Ascaridoidea</taxon>
        <taxon>Ascarididae</taxon>
        <taxon>Ascaris</taxon>
    </lineage>
</organism>
<reference evidence="3" key="1">
    <citation type="submission" date="2023-03" db="UniProtKB">
        <authorList>
            <consortium name="WormBaseParasite"/>
        </authorList>
    </citation>
    <scope>IDENTIFICATION</scope>
</reference>
<feature type="region of interest" description="Disordered" evidence="1">
    <location>
        <begin position="1"/>
        <end position="52"/>
    </location>
</feature>
<feature type="compositionally biased region" description="Low complexity" evidence="1">
    <location>
        <begin position="84"/>
        <end position="99"/>
    </location>
</feature>